<dbReference type="EMBL" id="LXQA010337554">
    <property type="protein sequence ID" value="MCI44953.1"/>
    <property type="molecule type" value="Genomic_DNA"/>
</dbReference>
<name>A0A392S7Q1_9FABA</name>
<feature type="non-terminal residue" evidence="1">
    <location>
        <position position="63"/>
    </location>
</feature>
<dbReference type="AlphaFoldDB" id="A0A392S7Q1"/>
<protein>
    <submittedName>
        <fullName evidence="1">Uncharacterized protein</fullName>
    </submittedName>
</protein>
<keyword evidence="2" id="KW-1185">Reference proteome</keyword>
<comment type="caution">
    <text evidence="1">The sequence shown here is derived from an EMBL/GenBank/DDBJ whole genome shotgun (WGS) entry which is preliminary data.</text>
</comment>
<evidence type="ECO:0000313" key="2">
    <source>
        <dbReference type="Proteomes" id="UP000265520"/>
    </source>
</evidence>
<sequence>MKMGFLSLFDVEEQANRLCCSAWFATRTNLRCSELGRIADEEAPAIVRCDSLGGSLQRTGLDS</sequence>
<dbReference type="Proteomes" id="UP000265520">
    <property type="component" value="Unassembled WGS sequence"/>
</dbReference>
<accession>A0A392S7Q1</accession>
<evidence type="ECO:0000313" key="1">
    <source>
        <dbReference type="EMBL" id="MCI44953.1"/>
    </source>
</evidence>
<organism evidence="1 2">
    <name type="scientific">Trifolium medium</name>
    <dbReference type="NCBI Taxonomy" id="97028"/>
    <lineage>
        <taxon>Eukaryota</taxon>
        <taxon>Viridiplantae</taxon>
        <taxon>Streptophyta</taxon>
        <taxon>Embryophyta</taxon>
        <taxon>Tracheophyta</taxon>
        <taxon>Spermatophyta</taxon>
        <taxon>Magnoliopsida</taxon>
        <taxon>eudicotyledons</taxon>
        <taxon>Gunneridae</taxon>
        <taxon>Pentapetalae</taxon>
        <taxon>rosids</taxon>
        <taxon>fabids</taxon>
        <taxon>Fabales</taxon>
        <taxon>Fabaceae</taxon>
        <taxon>Papilionoideae</taxon>
        <taxon>50 kb inversion clade</taxon>
        <taxon>NPAAA clade</taxon>
        <taxon>Hologalegina</taxon>
        <taxon>IRL clade</taxon>
        <taxon>Trifolieae</taxon>
        <taxon>Trifolium</taxon>
    </lineage>
</organism>
<proteinExistence type="predicted"/>
<reference evidence="1 2" key="1">
    <citation type="journal article" date="2018" name="Front. Plant Sci.">
        <title>Red Clover (Trifolium pratense) and Zigzag Clover (T. medium) - A Picture of Genomic Similarities and Differences.</title>
        <authorList>
            <person name="Dluhosova J."/>
            <person name="Istvanek J."/>
            <person name="Nedelnik J."/>
            <person name="Repkova J."/>
        </authorList>
    </citation>
    <scope>NUCLEOTIDE SEQUENCE [LARGE SCALE GENOMIC DNA]</scope>
    <source>
        <strain evidence="2">cv. 10/8</strain>
        <tissue evidence="1">Leaf</tissue>
    </source>
</reference>